<name>A0A1E8EX72_9CLOT</name>
<sequence>MKKEIKQKFPKFCQENLMKEENLCLSDDIDSLFSCIILQKLFPNLNIDVFYDFNNLYKTDAEVKKCIGVDMDLVRGKCWGNHVTVNNPKSANLNTILKIGKSNYTEKFAGSTLLTILSYYNIDLSNLTEKQLELLISIDVAFKQYYFNKDIFKKYYDEILEYPIFTKIVEKHDADYFYNIIKEYNLHEHIWVDILDNTLRTRIKLDKLGELFPSLSFNLPKNQFKVHRSFKIVQSSYLKHDEDEIFSCARTYKNALRYSIK</sequence>
<evidence type="ECO:0000313" key="2">
    <source>
        <dbReference type="Proteomes" id="UP000175744"/>
    </source>
</evidence>
<dbReference type="Proteomes" id="UP000175744">
    <property type="component" value="Unassembled WGS sequence"/>
</dbReference>
<protein>
    <submittedName>
        <fullName evidence="1">Uncharacterized protein</fullName>
    </submittedName>
</protein>
<keyword evidence="2" id="KW-1185">Reference proteome</keyword>
<comment type="caution">
    <text evidence="1">The sequence shown here is derived from an EMBL/GenBank/DDBJ whole genome shotgun (WGS) entry which is preliminary data.</text>
</comment>
<organism evidence="1 2">
    <name type="scientific">Clostridium acetireducens DSM 10703</name>
    <dbReference type="NCBI Taxonomy" id="1121290"/>
    <lineage>
        <taxon>Bacteria</taxon>
        <taxon>Bacillati</taxon>
        <taxon>Bacillota</taxon>
        <taxon>Clostridia</taxon>
        <taxon>Eubacteriales</taxon>
        <taxon>Clostridiaceae</taxon>
        <taxon>Clostridium</taxon>
    </lineage>
</organism>
<evidence type="ECO:0000313" key="1">
    <source>
        <dbReference type="EMBL" id="OFI04968.1"/>
    </source>
</evidence>
<dbReference type="RefSeq" id="WP_070111030.1">
    <property type="nucleotide sequence ID" value="NZ_LZFO01000038.1"/>
</dbReference>
<reference evidence="1 2" key="1">
    <citation type="submission" date="2016-06" db="EMBL/GenBank/DDBJ databases">
        <title>Genome sequence of Clostridium acetireducens DSM 10703.</title>
        <authorList>
            <person name="Poehlein A."/>
            <person name="Fluechter S."/>
            <person name="Duerre P."/>
            <person name="Daniel R."/>
        </authorList>
    </citation>
    <scope>NUCLEOTIDE SEQUENCE [LARGE SCALE GENOMIC DNA]</scope>
    <source>
        <strain evidence="1 2">DSM 10703</strain>
    </source>
</reference>
<proteinExistence type="predicted"/>
<dbReference type="OrthoDB" id="2603165at2"/>
<accession>A0A1E8EX72</accession>
<dbReference type="AlphaFoldDB" id="A0A1E8EX72"/>
<gene>
    <name evidence="1" type="ORF">CLOACE_20390</name>
</gene>
<dbReference type="EMBL" id="LZFO01000038">
    <property type="protein sequence ID" value="OFI04968.1"/>
    <property type="molecule type" value="Genomic_DNA"/>
</dbReference>